<evidence type="ECO:0000313" key="7">
    <source>
        <dbReference type="EMBL" id="GGL49207.1"/>
    </source>
</evidence>
<feature type="transmembrane region" description="Helical" evidence="6">
    <location>
        <begin position="87"/>
        <end position="108"/>
    </location>
</feature>
<dbReference type="Pfam" id="PF01594">
    <property type="entry name" value="AI-2E_transport"/>
    <property type="match status" value="1"/>
</dbReference>
<comment type="caution">
    <text evidence="7">The sequence shown here is derived from an EMBL/GenBank/DDBJ whole genome shotgun (WGS) entry which is preliminary data.</text>
</comment>
<dbReference type="EMBL" id="BMOK01000004">
    <property type="protein sequence ID" value="GGL49207.1"/>
    <property type="molecule type" value="Genomic_DNA"/>
</dbReference>
<feature type="transmembrane region" description="Helical" evidence="6">
    <location>
        <begin position="287"/>
        <end position="306"/>
    </location>
</feature>
<comment type="similarity">
    <text evidence="2">Belongs to the autoinducer-2 exporter (AI-2E) (TC 2.A.86) family.</text>
</comment>
<dbReference type="PANTHER" id="PTHR21716:SF62">
    <property type="entry name" value="TRANSPORT PROTEIN YDBI-RELATED"/>
    <property type="match status" value="1"/>
</dbReference>
<evidence type="ECO:0000256" key="2">
    <source>
        <dbReference type="ARBA" id="ARBA00009773"/>
    </source>
</evidence>
<feature type="transmembrane region" description="Helical" evidence="6">
    <location>
        <begin position="162"/>
        <end position="182"/>
    </location>
</feature>
<dbReference type="InterPro" id="IPR002549">
    <property type="entry name" value="AI-2E-like"/>
</dbReference>
<reference evidence="7" key="1">
    <citation type="journal article" date="2014" name="Int. J. Syst. Evol. Microbiol.">
        <title>Complete genome sequence of Corynebacterium casei LMG S-19264T (=DSM 44701T), isolated from a smear-ripened cheese.</title>
        <authorList>
            <consortium name="US DOE Joint Genome Institute (JGI-PGF)"/>
            <person name="Walter F."/>
            <person name="Albersmeier A."/>
            <person name="Kalinowski J."/>
            <person name="Ruckert C."/>
        </authorList>
    </citation>
    <scope>NUCLEOTIDE SEQUENCE</scope>
    <source>
        <strain evidence="7">JCM 15325</strain>
    </source>
</reference>
<accession>A0A917W1A6</accession>
<dbReference type="AlphaFoldDB" id="A0A917W1A6"/>
<evidence type="ECO:0000256" key="1">
    <source>
        <dbReference type="ARBA" id="ARBA00004141"/>
    </source>
</evidence>
<keyword evidence="8" id="KW-1185">Reference proteome</keyword>
<name>A0A917W1A6_9BACL</name>
<evidence type="ECO:0000256" key="6">
    <source>
        <dbReference type="SAM" id="Phobius"/>
    </source>
</evidence>
<protein>
    <submittedName>
        <fullName evidence="7">AI-2E family transporter</fullName>
    </submittedName>
</protein>
<feature type="transmembrane region" description="Helical" evidence="6">
    <location>
        <begin position="252"/>
        <end position="275"/>
    </location>
</feature>
<sequence>MSKIKRIRNGKPDLRKQNGETGSIMNRLIDYLKKQSVRRVLIFGLLIFILYLLKSLINLLLLTFIFSFLIDRLETFVHQKLKIPRRLIVVLLYLLIALGIYVSITFYLPVISEQTVELFKSIMKTIKDFQGSVLGNAILDQLKKYNVNTYLGSGVKILIDSFSTFGSFAVDLFLALLLSLFFSLEKDRLITFAAGFKKSQIGFLYDEAAFFGARFIDTFGKVLEAQFVIAIVNTAITSVILSILHFPQLFSLILMIFVLSLIPVAGVIISLIPLCMIGYTIGGIQDVIYMVLTILAVHGVEAYVLNPKLMSAKTELPVFLTFVVLIFSEHFFGIWGLIVGLPVFVFLIDVLDVQYKRPGKKLSFRRSKD</sequence>
<keyword evidence="3 6" id="KW-0812">Transmembrane</keyword>
<dbReference type="GO" id="GO:0055085">
    <property type="term" value="P:transmembrane transport"/>
    <property type="evidence" value="ECO:0007669"/>
    <property type="project" value="TreeGrafter"/>
</dbReference>
<keyword evidence="4 6" id="KW-1133">Transmembrane helix</keyword>
<gene>
    <name evidence="7" type="ORF">GCM10007968_11680</name>
</gene>
<evidence type="ECO:0000313" key="8">
    <source>
        <dbReference type="Proteomes" id="UP000654670"/>
    </source>
</evidence>
<evidence type="ECO:0000256" key="5">
    <source>
        <dbReference type="ARBA" id="ARBA00023136"/>
    </source>
</evidence>
<keyword evidence="5 6" id="KW-0472">Membrane</keyword>
<reference evidence="7" key="2">
    <citation type="submission" date="2020-09" db="EMBL/GenBank/DDBJ databases">
        <authorList>
            <person name="Sun Q."/>
            <person name="Ohkuma M."/>
        </authorList>
    </citation>
    <scope>NUCLEOTIDE SEQUENCE</scope>
    <source>
        <strain evidence="7">JCM 15325</strain>
    </source>
</reference>
<feature type="transmembrane region" description="Helical" evidence="6">
    <location>
        <begin position="40"/>
        <end position="66"/>
    </location>
</feature>
<feature type="transmembrane region" description="Helical" evidence="6">
    <location>
        <begin position="227"/>
        <end position="246"/>
    </location>
</feature>
<evidence type="ECO:0000256" key="4">
    <source>
        <dbReference type="ARBA" id="ARBA00022989"/>
    </source>
</evidence>
<evidence type="ECO:0000256" key="3">
    <source>
        <dbReference type="ARBA" id="ARBA00022692"/>
    </source>
</evidence>
<comment type="subcellular location">
    <subcellularLocation>
        <location evidence="1">Membrane</location>
        <topology evidence="1">Multi-pass membrane protein</topology>
    </subcellularLocation>
</comment>
<dbReference type="PANTHER" id="PTHR21716">
    <property type="entry name" value="TRANSMEMBRANE PROTEIN"/>
    <property type="match status" value="1"/>
</dbReference>
<dbReference type="Proteomes" id="UP000654670">
    <property type="component" value="Unassembled WGS sequence"/>
</dbReference>
<proteinExistence type="inferred from homology"/>
<dbReference type="GO" id="GO:0016020">
    <property type="term" value="C:membrane"/>
    <property type="evidence" value="ECO:0007669"/>
    <property type="project" value="UniProtKB-SubCell"/>
</dbReference>
<organism evidence="7 8">
    <name type="scientific">Sporolactobacillus putidus</name>
    <dbReference type="NCBI Taxonomy" id="492735"/>
    <lineage>
        <taxon>Bacteria</taxon>
        <taxon>Bacillati</taxon>
        <taxon>Bacillota</taxon>
        <taxon>Bacilli</taxon>
        <taxon>Bacillales</taxon>
        <taxon>Sporolactobacillaceae</taxon>
        <taxon>Sporolactobacillus</taxon>
    </lineage>
</organism>
<feature type="transmembrane region" description="Helical" evidence="6">
    <location>
        <begin position="318"/>
        <end position="351"/>
    </location>
</feature>